<evidence type="ECO:0000313" key="5">
    <source>
        <dbReference type="Proteomes" id="UP000317378"/>
    </source>
</evidence>
<dbReference type="PANTHER" id="PTHR43283">
    <property type="entry name" value="BETA-LACTAMASE-RELATED"/>
    <property type="match status" value="1"/>
</dbReference>
<dbReference type="Proteomes" id="UP000317378">
    <property type="component" value="Unassembled WGS sequence"/>
</dbReference>
<dbReference type="SUPFAM" id="SSF56601">
    <property type="entry name" value="beta-lactamase/transpeptidase-like"/>
    <property type="match status" value="1"/>
</dbReference>
<feature type="domain" description="Beta-lactamase-related" evidence="3">
    <location>
        <begin position="36"/>
        <end position="347"/>
    </location>
</feature>
<dbReference type="InterPro" id="IPR001466">
    <property type="entry name" value="Beta-lactam-related"/>
</dbReference>
<dbReference type="InterPro" id="IPR012338">
    <property type="entry name" value="Beta-lactam/transpept-like"/>
</dbReference>
<dbReference type="PROSITE" id="PS51318">
    <property type="entry name" value="TAT"/>
    <property type="match status" value="1"/>
</dbReference>
<dbReference type="AlphaFoldDB" id="A0A505DII4"/>
<evidence type="ECO:0000256" key="1">
    <source>
        <dbReference type="ARBA" id="ARBA00022801"/>
    </source>
</evidence>
<dbReference type="OrthoDB" id="3171327at2"/>
<dbReference type="GO" id="GO:0016787">
    <property type="term" value="F:hydrolase activity"/>
    <property type="evidence" value="ECO:0007669"/>
    <property type="project" value="UniProtKB-KW"/>
</dbReference>
<evidence type="ECO:0000313" key="4">
    <source>
        <dbReference type="EMBL" id="TPQ22732.1"/>
    </source>
</evidence>
<sequence length="363" mass="38368">MDRRRFLTVATTAAAGASLLPQNAAAAEDELPARVRRYLDRALAAGSPSAVCGVIHGARTYVAGASQGAPTPNGTTVFQLGSIGKTLTATALARAVRAGATRLDAPLVLPARFRIPRKGPRRITLADLATHTAGLPSLPPNLMAGADPYDPYAHYTLDDLAAGLAETTLGSEPGSVHAYSNLGFGLLGQALAFDDVDAMLRRRVTSPLGLHDTTTTLRPDMASRKAVGHLENRPVPDWHDPVLSAAGTSIYSTADDMLRFLGAQLRPERSPLRDAIELTQRPHFTVDENLRIGLGWHLSPLPSGRTMTWHNGGTGGFSTCAAFSRKSGTAAVMMVNTFSEETSTDARPVDALTFALLGELDAT</sequence>
<dbReference type="PANTHER" id="PTHR43283:SF11">
    <property type="entry name" value="BETA-LACTAMASE-RELATED DOMAIN-CONTAINING PROTEIN"/>
    <property type="match status" value="1"/>
</dbReference>
<keyword evidence="5" id="KW-1185">Reference proteome</keyword>
<reference evidence="4 5" key="1">
    <citation type="submission" date="2019-06" db="EMBL/GenBank/DDBJ databases">
        <title>Streptomyces sporangiiformans sp. nov., a novel actinomycete isolated from soil in Mount Song.</title>
        <authorList>
            <person name="Han L."/>
        </authorList>
    </citation>
    <scope>NUCLEOTIDE SEQUENCE [LARGE SCALE GENOMIC DNA]</scope>
    <source>
        <strain evidence="4 5">NEAU-SSA 1</strain>
    </source>
</reference>
<feature type="chain" id="PRO_5021496589" evidence="2">
    <location>
        <begin position="27"/>
        <end position="363"/>
    </location>
</feature>
<keyword evidence="1" id="KW-0378">Hydrolase</keyword>
<dbReference type="EMBL" id="VCHX02000078">
    <property type="protein sequence ID" value="TPQ22732.1"/>
    <property type="molecule type" value="Genomic_DNA"/>
</dbReference>
<dbReference type="RefSeq" id="WP_119099663.1">
    <property type="nucleotide sequence ID" value="NZ_QXMJ01000078.1"/>
</dbReference>
<protein>
    <submittedName>
        <fullName evidence="4">Beta-lactamase family protein</fullName>
    </submittedName>
</protein>
<keyword evidence="2" id="KW-0732">Signal</keyword>
<evidence type="ECO:0000256" key="2">
    <source>
        <dbReference type="SAM" id="SignalP"/>
    </source>
</evidence>
<comment type="caution">
    <text evidence="4">The sequence shown here is derived from an EMBL/GenBank/DDBJ whole genome shotgun (WGS) entry which is preliminary data.</text>
</comment>
<dbReference type="InterPro" id="IPR006311">
    <property type="entry name" value="TAT_signal"/>
</dbReference>
<organism evidence="4 5">
    <name type="scientific">Streptomyces sporangiiformans</name>
    <dbReference type="NCBI Taxonomy" id="2315329"/>
    <lineage>
        <taxon>Bacteria</taxon>
        <taxon>Bacillati</taxon>
        <taxon>Actinomycetota</taxon>
        <taxon>Actinomycetes</taxon>
        <taxon>Kitasatosporales</taxon>
        <taxon>Streptomycetaceae</taxon>
        <taxon>Streptomyces</taxon>
    </lineage>
</organism>
<feature type="signal peptide" evidence="2">
    <location>
        <begin position="1"/>
        <end position="26"/>
    </location>
</feature>
<dbReference type="Pfam" id="PF00144">
    <property type="entry name" value="Beta-lactamase"/>
    <property type="match status" value="1"/>
</dbReference>
<accession>A0A505DII4</accession>
<gene>
    <name evidence="4" type="ORF">FGD71_007830</name>
</gene>
<dbReference type="InterPro" id="IPR050789">
    <property type="entry name" value="Diverse_Enzym_Activities"/>
</dbReference>
<name>A0A505DII4_9ACTN</name>
<evidence type="ECO:0000259" key="3">
    <source>
        <dbReference type="Pfam" id="PF00144"/>
    </source>
</evidence>
<proteinExistence type="predicted"/>
<dbReference type="Gene3D" id="3.40.710.10">
    <property type="entry name" value="DD-peptidase/beta-lactamase superfamily"/>
    <property type="match status" value="1"/>
</dbReference>